<feature type="compositionally biased region" description="Low complexity" evidence="1">
    <location>
        <begin position="823"/>
        <end position="906"/>
    </location>
</feature>
<feature type="compositionally biased region" description="Low complexity" evidence="1">
    <location>
        <begin position="627"/>
        <end position="651"/>
    </location>
</feature>
<evidence type="ECO:0000313" key="3">
    <source>
        <dbReference type="EMBL" id="KAF0983293.1"/>
    </source>
</evidence>
<dbReference type="Gene3D" id="3.40.50.12390">
    <property type="match status" value="1"/>
</dbReference>
<feature type="region of interest" description="Disordered" evidence="1">
    <location>
        <begin position="1039"/>
        <end position="1138"/>
    </location>
</feature>
<dbReference type="EMBL" id="VFQX01000006">
    <property type="protein sequence ID" value="KAF0983293.1"/>
    <property type="molecule type" value="Genomic_DNA"/>
</dbReference>
<organism evidence="3 4">
    <name type="scientific">Naegleria fowleri</name>
    <name type="common">Brain eating amoeba</name>
    <dbReference type="NCBI Taxonomy" id="5763"/>
    <lineage>
        <taxon>Eukaryota</taxon>
        <taxon>Discoba</taxon>
        <taxon>Heterolobosea</taxon>
        <taxon>Tetramitia</taxon>
        <taxon>Eutetramitia</taxon>
        <taxon>Vahlkampfiidae</taxon>
        <taxon>Naegleria</taxon>
    </lineage>
</organism>
<feature type="compositionally biased region" description="Acidic residues" evidence="1">
    <location>
        <begin position="216"/>
        <end position="240"/>
    </location>
</feature>
<feature type="region of interest" description="Disordered" evidence="1">
    <location>
        <begin position="37"/>
        <end position="70"/>
    </location>
</feature>
<feature type="region of interest" description="Disordered" evidence="1">
    <location>
        <begin position="175"/>
        <end position="246"/>
    </location>
</feature>
<dbReference type="PANTHER" id="PTHR12341">
    <property type="entry name" value="5'-&gt;3' EXORIBONUCLEASE"/>
    <property type="match status" value="1"/>
</dbReference>
<feature type="compositionally biased region" description="Polar residues" evidence="1">
    <location>
        <begin position="1067"/>
        <end position="1076"/>
    </location>
</feature>
<feature type="compositionally biased region" description="Polar residues" evidence="1">
    <location>
        <begin position="205"/>
        <end position="215"/>
    </location>
</feature>
<dbReference type="GO" id="GO:0005634">
    <property type="term" value="C:nucleus"/>
    <property type="evidence" value="ECO:0007669"/>
    <property type="project" value="TreeGrafter"/>
</dbReference>
<dbReference type="InterPro" id="IPR004859">
    <property type="entry name" value="Xrn1_N"/>
</dbReference>
<feature type="compositionally biased region" description="Basic residues" evidence="1">
    <location>
        <begin position="175"/>
        <end position="188"/>
    </location>
</feature>
<dbReference type="AlphaFoldDB" id="A0A6A5BYS7"/>
<feature type="compositionally biased region" description="Basic and acidic residues" evidence="1">
    <location>
        <begin position="1077"/>
        <end position="1088"/>
    </location>
</feature>
<name>A0A6A5BYS7_NAEFO</name>
<feature type="region of interest" description="Disordered" evidence="1">
    <location>
        <begin position="427"/>
        <end position="484"/>
    </location>
</feature>
<protein>
    <recommendedName>
        <fullName evidence="2">Xrn1 N-terminal domain-containing protein</fullName>
    </recommendedName>
</protein>
<dbReference type="VEuPathDB" id="AmoebaDB:NF0126330"/>
<dbReference type="VEuPathDB" id="AmoebaDB:FDP41_010358"/>
<feature type="compositionally biased region" description="Polar residues" evidence="1">
    <location>
        <begin position="1089"/>
        <end position="1101"/>
    </location>
</feature>
<evidence type="ECO:0000256" key="1">
    <source>
        <dbReference type="SAM" id="MobiDB-lite"/>
    </source>
</evidence>
<dbReference type="OrthoDB" id="10512257at2759"/>
<feature type="compositionally biased region" description="Polar residues" evidence="1">
    <location>
        <begin position="1039"/>
        <end position="1050"/>
    </location>
</feature>
<feature type="region of interest" description="Disordered" evidence="1">
    <location>
        <begin position="821"/>
        <end position="906"/>
    </location>
</feature>
<reference evidence="3 4" key="1">
    <citation type="journal article" date="2019" name="Sci. Rep.">
        <title>Nanopore sequencing improves the draft genome of the human pathogenic amoeba Naegleria fowleri.</title>
        <authorList>
            <person name="Liechti N."/>
            <person name="Schurch N."/>
            <person name="Bruggmann R."/>
            <person name="Wittwer M."/>
        </authorList>
    </citation>
    <scope>NUCLEOTIDE SEQUENCE [LARGE SCALE GENOMIC DNA]</scope>
    <source>
        <strain evidence="3 4">ATCC 30894</strain>
    </source>
</reference>
<comment type="caution">
    <text evidence="3">The sequence shown here is derived from an EMBL/GenBank/DDBJ whole genome shotgun (WGS) entry which is preliminary data.</text>
</comment>
<feature type="domain" description="Xrn1 N-terminal" evidence="2">
    <location>
        <begin position="66"/>
        <end position="376"/>
    </location>
</feature>
<feature type="compositionally biased region" description="Basic residues" evidence="1">
    <location>
        <begin position="1105"/>
        <end position="1115"/>
    </location>
</feature>
<feature type="region of interest" description="Disordered" evidence="1">
    <location>
        <begin position="627"/>
        <end position="681"/>
    </location>
</feature>
<dbReference type="VEuPathDB" id="AmoebaDB:NF0126340"/>
<proteinExistence type="predicted"/>
<evidence type="ECO:0000259" key="2">
    <source>
        <dbReference type="Pfam" id="PF03159"/>
    </source>
</evidence>
<sequence>MGVPSFMSQLNSIINSLYQQEHIGLRYQKIISNVMNERKNKNTTTRNTSNTTTTTNTTSNNSQQNNSSCKFQPPFISNRIHSKVFDCIYIDINPIIHGVVRGVQNSLDATAEKSQTQDSKKKDSKKKKSNDMSSNAQWDDKIVRGVIKSLEEVMTSFKANSHWFISFDGVATKSKRIKQRSHRAKESKKRNGEEKKTSGDKSHANETMNDNSNTQGEDDGSSLDPIMDDEEMIDDDDDDSMSVTTSSALEDSFTNSTTNLNSLSNTIFETPKKRSLSVEISPGTNLSKKIYQGVLNLSYHYSKTHNVTVYVSSSSRSGEGETKIIEHLRTYMMKKNKSGHTRKKTSREGTSLPLASSVLIISHDSDMVLIPLSNPELNCSFYVLVPNGTRCTYGTMIDITGLKLLLYHLFKMNHSSSIIAQNTTTTIHTTSNSSNSSVTPSDTLTSPTTTSHNSTNDSHSSILNNSSSTTSTNSSTTTPSNHTLPNSNEIIQQLCIDFVCISLLAGGCDYFNPFAKTLEHRWRRYFKLIQTEKTNYSIFTLKHNELTNEYILTINTNNLLFVFGSYVRDKRNTLDKANPDRAIQFFKQLTACLLQFKGQLPIMEYFSRKLSMIDLLALIEKITTATTETTENGTTPETATTENGTTPETTTFMKDDLNTTTITTNTTTNTTPKKNKKKSSNHPNLVITISFQELVDTYHLTPLEGLFSMITSHNSHALPHDKLIELFSFSPKLCDLLHIDSKFNYESSGNDNHWIASNEPYDLIRKGIMEWKERYPTITDEDINNKHIGTIQFTCLSNGTSGSNGSNGGAVLKYSYHGQNHRSNNSINSTSGSNVSSSSSSGSSSSGSSGSSSNVSSSGGGSASAAVGTKNVSTTKSSKASNHASSSNSSNNSSNNNNTTTDDSNSAIVVEVLEETIRPYEACVPYPFVPGIYTTSRLRLAEKIKYQRANSLNQHTLGEEFDRIVLTDIPSTKTTTKQVKIVKKKQLPPKKKKLQKPISTTSLCQSVHVTENDVNRSGILQALLQKSDQLPEVITVNMDTSDNVSSQPSGTMVLPQKDDNKKKRKLNQLSYSGSANKQERKAVKREESSMNNNFTQVATRTTSEKKKRRHPKKKTNNNADTNTSSEGAQFDGDDMKQE</sequence>
<dbReference type="GO" id="GO:0000956">
    <property type="term" value="P:nuclear-transcribed mRNA catabolic process"/>
    <property type="evidence" value="ECO:0007669"/>
    <property type="project" value="TreeGrafter"/>
</dbReference>
<keyword evidence="4" id="KW-1185">Reference proteome</keyword>
<dbReference type="GO" id="GO:0004534">
    <property type="term" value="F:5'-3' RNA exonuclease activity"/>
    <property type="evidence" value="ECO:0007669"/>
    <property type="project" value="TreeGrafter"/>
</dbReference>
<feature type="compositionally biased region" description="Basic and acidic residues" evidence="1">
    <location>
        <begin position="189"/>
        <end position="204"/>
    </location>
</feature>
<dbReference type="Proteomes" id="UP000444721">
    <property type="component" value="Unassembled WGS sequence"/>
</dbReference>
<dbReference type="InterPro" id="IPR027073">
    <property type="entry name" value="5_3_exoribonuclease"/>
</dbReference>
<dbReference type="Pfam" id="PF03159">
    <property type="entry name" value="XRN_N"/>
    <property type="match status" value="1"/>
</dbReference>
<accession>A0A6A5BYS7</accession>
<dbReference type="GO" id="GO:0003723">
    <property type="term" value="F:RNA binding"/>
    <property type="evidence" value="ECO:0007669"/>
    <property type="project" value="TreeGrafter"/>
</dbReference>
<evidence type="ECO:0000313" key="4">
    <source>
        <dbReference type="Proteomes" id="UP000444721"/>
    </source>
</evidence>
<gene>
    <name evidence="3" type="ORF">FDP41_010358</name>
</gene>
<feature type="compositionally biased region" description="Low complexity" evidence="1">
    <location>
        <begin position="658"/>
        <end position="672"/>
    </location>
</feature>
<dbReference type="GeneID" id="68117573"/>
<feature type="compositionally biased region" description="Low complexity" evidence="1">
    <location>
        <begin position="42"/>
        <end position="68"/>
    </location>
</feature>
<dbReference type="VEuPathDB" id="AmoebaDB:NfTy_011550"/>
<dbReference type="RefSeq" id="XP_044568006.1">
    <property type="nucleotide sequence ID" value="XM_044700647.1"/>
</dbReference>
<feature type="region of interest" description="Disordered" evidence="1">
    <location>
        <begin position="108"/>
        <end position="136"/>
    </location>
</feature>